<sequence>MTWKLSNAALEKKLEKLFEKDGIDFRNPGFYDEPNFLKKEQRDPRYLENYACYVEARSYDTVYLTEAKRKIDVAVQVLFEAVKKDGRLGACVDVSGMLGRMLDRLGVWNYVATTTLTIDFPARAERPPQYFWTFDTGSFTAAHAIVVAPPYCIVDVTAALQAYERPVRDFLPGFVVSETFTSASWKPEDLMNHKMLRSVPSQFGNFDAFLKITNPQMLSVMEALPARQVSQGETSLKYVIVAVGGTIEPLEGVVGYKPNGRTALTIFNQDILPRVECY</sequence>
<protein>
    <submittedName>
        <fullName evidence="1">Uncharacterized protein</fullName>
    </submittedName>
</protein>
<reference evidence="1 2" key="1">
    <citation type="submission" date="2019-11" db="EMBL/GenBank/DDBJ databases">
        <title>Epiphytic Pseudomonas syringae from cherry orchards.</title>
        <authorList>
            <person name="Hulin M.T."/>
        </authorList>
    </citation>
    <scope>NUCLEOTIDE SEQUENCE [LARGE SCALE GENOMIC DNA]</scope>
    <source>
        <strain evidence="1 2">PA-5-11C</strain>
    </source>
</reference>
<keyword evidence="2" id="KW-1185">Reference proteome</keyword>
<dbReference type="EMBL" id="WKCM01000032">
    <property type="protein sequence ID" value="MCF5320296.1"/>
    <property type="molecule type" value="Genomic_DNA"/>
</dbReference>
<dbReference type="Proteomes" id="UP000814078">
    <property type="component" value="Unassembled WGS sequence"/>
</dbReference>
<evidence type="ECO:0000313" key="2">
    <source>
        <dbReference type="Proteomes" id="UP000814078"/>
    </source>
</evidence>
<accession>A0ABS9G9P0</accession>
<dbReference type="RefSeq" id="WP_236298263.1">
    <property type="nucleotide sequence ID" value="NZ_WKCH01000094.1"/>
</dbReference>
<name>A0ABS9G9P0_9PSED</name>
<comment type="caution">
    <text evidence="1">The sequence shown here is derived from an EMBL/GenBank/DDBJ whole genome shotgun (WGS) entry which is preliminary data.</text>
</comment>
<proteinExistence type="predicted"/>
<gene>
    <name evidence="1" type="ORF">GIW13_18585</name>
</gene>
<organism evidence="1 2">
    <name type="scientific">Pseudomonas simiae</name>
    <dbReference type="NCBI Taxonomy" id="321846"/>
    <lineage>
        <taxon>Bacteria</taxon>
        <taxon>Pseudomonadati</taxon>
        <taxon>Pseudomonadota</taxon>
        <taxon>Gammaproteobacteria</taxon>
        <taxon>Pseudomonadales</taxon>
        <taxon>Pseudomonadaceae</taxon>
        <taxon>Pseudomonas</taxon>
    </lineage>
</organism>
<evidence type="ECO:0000313" key="1">
    <source>
        <dbReference type="EMBL" id="MCF5320296.1"/>
    </source>
</evidence>